<evidence type="ECO:0000256" key="7">
    <source>
        <dbReference type="ARBA" id="ARBA00048743"/>
    </source>
</evidence>
<evidence type="ECO:0000256" key="2">
    <source>
        <dbReference type="ARBA" id="ARBA00022679"/>
    </source>
</evidence>
<evidence type="ECO:0000313" key="10">
    <source>
        <dbReference type="EMBL" id="GHF65955.1"/>
    </source>
</evidence>
<dbReference type="InterPro" id="IPR018094">
    <property type="entry name" value="Thymidylate_kinase"/>
</dbReference>
<comment type="caution">
    <text evidence="10">The sequence shown here is derived from an EMBL/GenBank/DDBJ whole genome shotgun (WGS) entry which is preliminary data.</text>
</comment>
<evidence type="ECO:0000256" key="4">
    <source>
        <dbReference type="ARBA" id="ARBA00022741"/>
    </source>
</evidence>
<name>A0ABQ3JXG4_9DEIO</name>
<evidence type="ECO:0000256" key="8">
    <source>
        <dbReference type="HAMAP-Rule" id="MF_00165"/>
    </source>
</evidence>
<dbReference type="EC" id="2.7.4.9" evidence="8"/>
<dbReference type="CDD" id="cd01672">
    <property type="entry name" value="TMPK"/>
    <property type="match status" value="1"/>
</dbReference>
<evidence type="ECO:0000256" key="3">
    <source>
        <dbReference type="ARBA" id="ARBA00022727"/>
    </source>
</evidence>
<feature type="domain" description="Thymidylate kinase-like" evidence="9">
    <location>
        <begin position="3"/>
        <end position="192"/>
    </location>
</feature>
<dbReference type="HAMAP" id="MF_00165">
    <property type="entry name" value="Thymidylate_kinase"/>
    <property type="match status" value="1"/>
</dbReference>
<comment type="catalytic activity">
    <reaction evidence="7 8">
        <text>dTMP + ATP = dTDP + ADP</text>
        <dbReference type="Rhea" id="RHEA:13517"/>
        <dbReference type="ChEBI" id="CHEBI:30616"/>
        <dbReference type="ChEBI" id="CHEBI:58369"/>
        <dbReference type="ChEBI" id="CHEBI:63528"/>
        <dbReference type="ChEBI" id="CHEBI:456216"/>
        <dbReference type="EC" id="2.7.4.9"/>
    </reaction>
</comment>
<organism evidence="10 11">
    <name type="scientific">Deinococcus metalli</name>
    <dbReference type="NCBI Taxonomy" id="1141878"/>
    <lineage>
        <taxon>Bacteria</taxon>
        <taxon>Thermotogati</taxon>
        <taxon>Deinococcota</taxon>
        <taxon>Deinococci</taxon>
        <taxon>Deinococcales</taxon>
        <taxon>Deinococcaceae</taxon>
        <taxon>Deinococcus</taxon>
    </lineage>
</organism>
<dbReference type="EMBL" id="BNAJ01000027">
    <property type="protein sequence ID" value="GHF65955.1"/>
    <property type="molecule type" value="Genomic_DNA"/>
</dbReference>
<protein>
    <recommendedName>
        <fullName evidence="8">Thymidylate kinase</fullName>
        <ecNumber evidence="8">2.7.4.9</ecNumber>
    </recommendedName>
    <alternativeName>
        <fullName evidence="8">dTMP kinase</fullName>
    </alternativeName>
</protein>
<evidence type="ECO:0000313" key="11">
    <source>
        <dbReference type="Proteomes" id="UP000619376"/>
    </source>
</evidence>
<dbReference type="Gene3D" id="3.40.50.300">
    <property type="entry name" value="P-loop containing nucleotide triphosphate hydrolases"/>
    <property type="match status" value="1"/>
</dbReference>
<comment type="similarity">
    <text evidence="1 8">Belongs to the thymidylate kinase family.</text>
</comment>
<dbReference type="SUPFAM" id="SSF52540">
    <property type="entry name" value="P-loop containing nucleoside triphosphate hydrolases"/>
    <property type="match status" value="1"/>
</dbReference>
<dbReference type="NCBIfam" id="TIGR00041">
    <property type="entry name" value="DTMP_kinase"/>
    <property type="match status" value="1"/>
</dbReference>
<sequence length="215" mass="24127">MTFEGIGGSGKSSAIGRAEQWLSGGGIGVVRTREPGGTPLGERLRPLLTEKSEGHVPLHRTEAFLFEADRAQTFDEVILPALREGHVVLSDRGEYGTVAYQGYGRDLPIDLIDRMTAFATLQRRPDLALVFDLPVEVAMARRHRTPTTDRFDHERLAFQERARQGYLFAARRDGVRARVVNASRAADEVFDEVKYHIVDVLRSCNYQSQMTEQLL</sequence>
<evidence type="ECO:0000259" key="9">
    <source>
        <dbReference type="Pfam" id="PF02223"/>
    </source>
</evidence>
<reference evidence="11" key="1">
    <citation type="journal article" date="2019" name="Int. J. Syst. Evol. Microbiol.">
        <title>The Global Catalogue of Microorganisms (GCM) 10K type strain sequencing project: providing services to taxonomists for standard genome sequencing and annotation.</title>
        <authorList>
            <consortium name="The Broad Institute Genomics Platform"/>
            <consortium name="The Broad Institute Genome Sequencing Center for Infectious Disease"/>
            <person name="Wu L."/>
            <person name="Ma J."/>
        </authorList>
    </citation>
    <scope>NUCLEOTIDE SEQUENCE [LARGE SCALE GENOMIC DNA]</scope>
    <source>
        <strain evidence="11">CGMCC 1.18437</strain>
    </source>
</reference>
<keyword evidence="6 8" id="KW-0067">ATP-binding</keyword>
<comment type="caution">
    <text evidence="8">Lacks conserved residue(s) required for the propagation of feature annotation.</text>
</comment>
<comment type="function">
    <text evidence="8">Phosphorylation of dTMP to form dTDP in both de novo and salvage pathways of dTTP synthesis.</text>
</comment>
<keyword evidence="2 8" id="KW-0808">Transferase</keyword>
<evidence type="ECO:0000256" key="6">
    <source>
        <dbReference type="ARBA" id="ARBA00022840"/>
    </source>
</evidence>
<keyword evidence="3 8" id="KW-0545">Nucleotide biosynthesis</keyword>
<dbReference type="Pfam" id="PF02223">
    <property type="entry name" value="Thymidylate_kin"/>
    <property type="match status" value="1"/>
</dbReference>
<keyword evidence="4 8" id="KW-0547">Nucleotide-binding</keyword>
<dbReference type="PANTHER" id="PTHR10344">
    <property type="entry name" value="THYMIDYLATE KINASE"/>
    <property type="match status" value="1"/>
</dbReference>
<dbReference type="Proteomes" id="UP000619376">
    <property type="component" value="Unassembled WGS sequence"/>
</dbReference>
<evidence type="ECO:0000256" key="5">
    <source>
        <dbReference type="ARBA" id="ARBA00022777"/>
    </source>
</evidence>
<keyword evidence="5 8" id="KW-0418">Kinase</keyword>
<dbReference type="GO" id="GO:0016301">
    <property type="term" value="F:kinase activity"/>
    <property type="evidence" value="ECO:0007669"/>
    <property type="project" value="UniProtKB-KW"/>
</dbReference>
<dbReference type="PANTHER" id="PTHR10344:SF4">
    <property type="entry name" value="UMP-CMP KINASE 2, MITOCHONDRIAL"/>
    <property type="match status" value="1"/>
</dbReference>
<dbReference type="InterPro" id="IPR027417">
    <property type="entry name" value="P-loop_NTPase"/>
</dbReference>
<evidence type="ECO:0000256" key="1">
    <source>
        <dbReference type="ARBA" id="ARBA00009776"/>
    </source>
</evidence>
<gene>
    <name evidence="8 10" type="primary">tmk</name>
    <name evidence="10" type="ORF">GCM10017781_47080</name>
</gene>
<dbReference type="InterPro" id="IPR039430">
    <property type="entry name" value="Thymidylate_kin-like_dom"/>
</dbReference>
<proteinExistence type="inferred from homology"/>
<accession>A0ABQ3JXG4</accession>
<keyword evidence="11" id="KW-1185">Reference proteome</keyword>